<feature type="region of interest" description="Disordered" evidence="1">
    <location>
        <begin position="318"/>
        <end position="338"/>
    </location>
</feature>
<accession>A0AAF0J8D0</accession>
<name>A0AAF0J8D0_9BASI</name>
<feature type="compositionally biased region" description="Polar residues" evidence="1">
    <location>
        <begin position="44"/>
        <end position="54"/>
    </location>
</feature>
<feature type="region of interest" description="Disordered" evidence="1">
    <location>
        <begin position="219"/>
        <end position="261"/>
    </location>
</feature>
<keyword evidence="3" id="KW-1185">Reference proteome</keyword>
<proteinExistence type="predicted"/>
<dbReference type="EMBL" id="CP119958">
    <property type="protein sequence ID" value="WFD37527.1"/>
    <property type="molecule type" value="Genomic_DNA"/>
</dbReference>
<evidence type="ECO:0000313" key="2">
    <source>
        <dbReference type="EMBL" id="WFD37527.1"/>
    </source>
</evidence>
<dbReference type="RefSeq" id="XP_060120424.1">
    <property type="nucleotide sequence ID" value="XM_060264441.1"/>
</dbReference>
<feature type="compositionally biased region" description="Pro residues" evidence="1">
    <location>
        <begin position="251"/>
        <end position="261"/>
    </location>
</feature>
<sequence length="384" mass="41905">MERAESSESESSSGSDSDGDYASSDAPPPLTPRKRRMQPAISPRDSQADLNGSPVQCVLPQRPGNAMTRNIREPWGHRHSPTIRSPSRAQNTCTKLPAHLTPINNHGLFLPGQANTKQSGAKPRSEDRIRAAQHLFRALGHTNRSEQARTEPGNADRAATRPRISFLHGLSAQADRRNSKHDLAEVPKPAEPIMPQFSRTMQGTQQCVIATESSTFELVITPPSPRPDGEDKKKGITGVRITSHRSRAPPTISPPSPTLQPPPFELAPGRSRHLAQQRRQAAPQLLAQQTVHRNLAPSPSPRALMQCNTMPLQESAVQARRPTTPMAHTTPSKEATPPRFCQGVHFAGIEAPSSKYVPPGRRRRMPGAVAHSPMGARVAMPLHH</sequence>
<feature type="compositionally biased region" description="Low complexity" evidence="1">
    <location>
        <begin position="9"/>
        <end position="25"/>
    </location>
</feature>
<dbReference type="AlphaFoldDB" id="A0AAF0J8D0"/>
<feature type="region of interest" description="Disordered" evidence="1">
    <location>
        <begin position="1"/>
        <end position="89"/>
    </location>
</feature>
<gene>
    <name evidence="2" type="ORF">MJAP1_000471</name>
</gene>
<evidence type="ECO:0000256" key="1">
    <source>
        <dbReference type="SAM" id="MobiDB-lite"/>
    </source>
</evidence>
<organism evidence="2 3">
    <name type="scientific">Malassezia japonica</name>
    <dbReference type="NCBI Taxonomy" id="223818"/>
    <lineage>
        <taxon>Eukaryota</taxon>
        <taxon>Fungi</taxon>
        <taxon>Dikarya</taxon>
        <taxon>Basidiomycota</taxon>
        <taxon>Ustilaginomycotina</taxon>
        <taxon>Malasseziomycetes</taxon>
        <taxon>Malasseziales</taxon>
        <taxon>Malasseziaceae</taxon>
        <taxon>Malassezia</taxon>
    </lineage>
</organism>
<dbReference type="Proteomes" id="UP001217754">
    <property type="component" value="Chromosome 1"/>
</dbReference>
<reference evidence="2" key="1">
    <citation type="submission" date="2023-03" db="EMBL/GenBank/DDBJ databases">
        <title>Mating type loci evolution in Malassezia.</title>
        <authorList>
            <person name="Coelho M.A."/>
        </authorList>
    </citation>
    <scope>NUCLEOTIDE SEQUENCE</scope>
    <source>
        <strain evidence="2">CBS 9431</strain>
    </source>
</reference>
<protein>
    <submittedName>
        <fullName evidence="2">Uncharacterized protein</fullName>
    </submittedName>
</protein>
<dbReference type="GeneID" id="85224120"/>
<evidence type="ECO:0000313" key="3">
    <source>
        <dbReference type="Proteomes" id="UP001217754"/>
    </source>
</evidence>